<evidence type="ECO:0000256" key="11">
    <source>
        <dbReference type="ARBA" id="ARBA00022840"/>
    </source>
</evidence>
<evidence type="ECO:0000256" key="13">
    <source>
        <dbReference type="ARBA" id="ARBA00047880"/>
    </source>
</evidence>
<dbReference type="EMBL" id="VSLA01000007">
    <property type="protein sequence ID" value="TYC87139.1"/>
    <property type="molecule type" value="Genomic_DNA"/>
</dbReference>
<keyword evidence="8 15" id="KW-0547">Nucleotide-binding</keyword>
<evidence type="ECO:0000313" key="20">
    <source>
        <dbReference type="Proteomes" id="UP001163550"/>
    </source>
</evidence>
<comment type="pathway">
    <text evidence="3 15">Cofactor biosynthesis; FMN biosynthesis; FMN from riboflavin (ATP route): step 1/1.</text>
</comment>
<dbReference type="InterPro" id="IPR002606">
    <property type="entry name" value="Riboflavin_kinase_bac"/>
</dbReference>
<keyword evidence="12" id="KW-0511">Multifunctional enzyme</keyword>
<dbReference type="EMBL" id="CP087994">
    <property type="protein sequence ID" value="UYO64594.1"/>
    <property type="molecule type" value="Genomic_DNA"/>
</dbReference>
<evidence type="ECO:0000256" key="8">
    <source>
        <dbReference type="ARBA" id="ARBA00022741"/>
    </source>
</evidence>
<keyword evidence="11 15" id="KW-0067">ATP-binding</keyword>
<dbReference type="RefSeq" id="WP_148637083.1">
    <property type="nucleotide sequence ID" value="NZ_CABIIK010000015.1"/>
</dbReference>
<evidence type="ECO:0000256" key="7">
    <source>
        <dbReference type="ARBA" id="ARBA00022695"/>
    </source>
</evidence>
<dbReference type="Proteomes" id="UP000322619">
    <property type="component" value="Unassembled WGS sequence"/>
</dbReference>
<dbReference type="Proteomes" id="UP001163550">
    <property type="component" value="Chromosome"/>
</dbReference>
<dbReference type="UniPathway" id="UPA00276">
    <property type="reaction ID" value="UER00406"/>
</dbReference>
<reference evidence="17 19" key="1">
    <citation type="submission" date="2019-08" db="EMBL/GenBank/DDBJ databases">
        <title>Isolation and enrichment of carboxydotrophic bacteria from anaerobic sludge for the production of bio-based chemicals from syngas.</title>
        <authorList>
            <person name="Antares A.L."/>
            <person name="Moreira J."/>
            <person name="Diender M."/>
            <person name="Parshina S.N."/>
            <person name="Stams A.J.M."/>
            <person name="Alves M."/>
            <person name="Alves J.I."/>
            <person name="Sousa D.Z."/>
        </authorList>
    </citation>
    <scope>NUCLEOTIDE SEQUENCE [LARGE SCALE GENOMIC DNA]</scope>
    <source>
        <strain evidence="17 19">JM</strain>
    </source>
</reference>
<dbReference type="SMART" id="SM00904">
    <property type="entry name" value="Flavokinase"/>
    <property type="match status" value="1"/>
</dbReference>
<evidence type="ECO:0000256" key="15">
    <source>
        <dbReference type="PIRNR" id="PIRNR004491"/>
    </source>
</evidence>
<evidence type="ECO:0000313" key="17">
    <source>
        <dbReference type="EMBL" id="TYC87139.1"/>
    </source>
</evidence>
<evidence type="ECO:0000256" key="5">
    <source>
        <dbReference type="ARBA" id="ARBA00022643"/>
    </source>
</evidence>
<keyword evidence="10 15" id="KW-0274">FAD</keyword>
<accession>A0A5D0WSL7</accession>
<name>A0A5D0WSL7_9FIRM</name>
<evidence type="ECO:0000256" key="1">
    <source>
        <dbReference type="ARBA" id="ARBA00002121"/>
    </source>
</evidence>
<comment type="pathway">
    <text evidence="2 15">Cofactor biosynthesis; FAD biosynthesis; FAD from FMN: step 1/1.</text>
</comment>
<evidence type="ECO:0000256" key="4">
    <source>
        <dbReference type="ARBA" id="ARBA00022630"/>
    </source>
</evidence>
<keyword evidence="7 15" id="KW-0548">Nucleotidyltransferase</keyword>
<dbReference type="GO" id="GO:0009398">
    <property type="term" value="P:FMN biosynthetic process"/>
    <property type="evidence" value="ECO:0007669"/>
    <property type="project" value="UniProtKB-UniRule"/>
</dbReference>
<evidence type="ECO:0000259" key="16">
    <source>
        <dbReference type="SMART" id="SM00904"/>
    </source>
</evidence>
<dbReference type="GO" id="GO:0009231">
    <property type="term" value="P:riboflavin biosynthetic process"/>
    <property type="evidence" value="ECO:0007669"/>
    <property type="project" value="InterPro"/>
</dbReference>
<dbReference type="InterPro" id="IPR023468">
    <property type="entry name" value="Riboflavin_kinase"/>
</dbReference>
<dbReference type="Pfam" id="PF01687">
    <property type="entry name" value="Flavokinase"/>
    <property type="match status" value="1"/>
</dbReference>
<gene>
    <name evidence="17" type="ORF">FXB42_05635</name>
    <name evidence="18" type="ORF">LNN31_09275</name>
</gene>
<dbReference type="PIRSF" id="PIRSF004491">
    <property type="entry name" value="FAD_Synth"/>
    <property type="match status" value="1"/>
</dbReference>
<evidence type="ECO:0000313" key="19">
    <source>
        <dbReference type="Proteomes" id="UP000322619"/>
    </source>
</evidence>
<comment type="similarity">
    <text evidence="15">Belongs to the ribF family.</text>
</comment>
<evidence type="ECO:0000256" key="10">
    <source>
        <dbReference type="ARBA" id="ARBA00022827"/>
    </source>
</evidence>
<dbReference type="PANTHER" id="PTHR22749">
    <property type="entry name" value="RIBOFLAVIN KINASE/FMN ADENYLYLTRANSFERASE"/>
    <property type="match status" value="1"/>
</dbReference>
<evidence type="ECO:0000313" key="18">
    <source>
        <dbReference type="EMBL" id="UYO64594.1"/>
    </source>
</evidence>
<dbReference type="Gene3D" id="3.40.50.620">
    <property type="entry name" value="HUPs"/>
    <property type="match status" value="1"/>
</dbReference>
<evidence type="ECO:0000256" key="14">
    <source>
        <dbReference type="ARBA" id="ARBA00049494"/>
    </source>
</evidence>
<dbReference type="GO" id="GO:0003919">
    <property type="term" value="F:FMN adenylyltransferase activity"/>
    <property type="evidence" value="ECO:0007669"/>
    <property type="project" value="UniProtKB-UniRule"/>
</dbReference>
<dbReference type="InterPro" id="IPR015865">
    <property type="entry name" value="Riboflavin_kinase_bac/euk"/>
</dbReference>
<feature type="domain" description="Riboflavin kinase" evidence="16">
    <location>
        <begin position="177"/>
        <end position="301"/>
    </location>
</feature>
<dbReference type="InterPro" id="IPR014729">
    <property type="entry name" value="Rossmann-like_a/b/a_fold"/>
</dbReference>
<comment type="function">
    <text evidence="1">Catalyzes the phosphorylation of riboflavin to FMN followed by the adenylation of FMN to FAD.</text>
</comment>
<proteinExistence type="inferred from homology"/>
<dbReference type="NCBIfam" id="TIGR00083">
    <property type="entry name" value="ribF"/>
    <property type="match status" value="1"/>
</dbReference>
<evidence type="ECO:0000256" key="3">
    <source>
        <dbReference type="ARBA" id="ARBA00005201"/>
    </source>
</evidence>
<keyword evidence="4 15" id="KW-0285">Flavoprotein</keyword>
<dbReference type="EC" id="2.7.7.2" evidence="15"/>
<sequence length="302" mass="34650">MTAQTYHGEEMVLALGFFDGVHLGHRALLQKTKEIGRQIGCKTGVMTFKEHPLELIFPNYTPWLITSNTQKEAMIQDYGIDFVFLNPFTEKLMKLTPEKFITDYLLKKYNVKVIVVGFNYNFGYKGAGTTATLVELGKKYGFAVEILPPFIINTHSISSTFIRELISCGQVDEVKTFLGRNYALSGVVVQGKGLGHQYGIPTANIKLDKKLILPNTGVYYTHVHYQGQCFHGLTNLGFNPTFEKHPFSIETYIYDFDEDIYDHEITIEFIKKIRDEIKFDSIDDLINQIRMDIDQIRKDFIK</sequence>
<dbReference type="NCBIfam" id="NF004160">
    <property type="entry name" value="PRK05627.1-3"/>
    <property type="match status" value="1"/>
</dbReference>
<evidence type="ECO:0000256" key="6">
    <source>
        <dbReference type="ARBA" id="ARBA00022679"/>
    </source>
</evidence>
<evidence type="ECO:0000256" key="12">
    <source>
        <dbReference type="ARBA" id="ARBA00023268"/>
    </source>
</evidence>
<dbReference type="FunFam" id="2.40.30.30:FF:000003">
    <property type="entry name" value="Riboflavin biosynthesis protein"/>
    <property type="match status" value="1"/>
</dbReference>
<dbReference type="InterPro" id="IPR015864">
    <property type="entry name" value="FAD_synthase"/>
</dbReference>
<dbReference type="UniPathway" id="UPA00277">
    <property type="reaction ID" value="UER00407"/>
</dbReference>
<dbReference type="Pfam" id="PF06574">
    <property type="entry name" value="FAD_syn"/>
    <property type="match status" value="1"/>
</dbReference>
<dbReference type="FunFam" id="3.40.50.620:FF:000021">
    <property type="entry name" value="Riboflavin biosynthesis protein"/>
    <property type="match status" value="1"/>
</dbReference>
<dbReference type="SUPFAM" id="SSF52374">
    <property type="entry name" value="Nucleotidylyl transferase"/>
    <property type="match status" value="1"/>
</dbReference>
<reference evidence="18" key="2">
    <citation type="submission" date="2021-11" db="EMBL/GenBank/DDBJ databases">
        <title>Isoprene-degrading acetogen.</title>
        <authorList>
            <person name="Yang Y."/>
            <person name="Jin H."/>
            <person name="Yan J."/>
        </authorList>
    </citation>
    <scope>NUCLEOTIDE SEQUENCE</scope>
    <source>
        <strain evidence="18">Berkeley</strain>
    </source>
</reference>
<dbReference type="SUPFAM" id="SSF82114">
    <property type="entry name" value="Riboflavin kinase-like"/>
    <property type="match status" value="1"/>
</dbReference>
<dbReference type="GO" id="GO:0008531">
    <property type="term" value="F:riboflavin kinase activity"/>
    <property type="evidence" value="ECO:0007669"/>
    <property type="project" value="UniProtKB-UniRule"/>
</dbReference>
<keyword evidence="9 15" id="KW-0418">Kinase</keyword>
<keyword evidence="5 15" id="KW-0288">FMN</keyword>
<dbReference type="AlphaFoldDB" id="A0A5D0WSL7"/>
<dbReference type="InterPro" id="IPR023465">
    <property type="entry name" value="Riboflavin_kinase_dom_sf"/>
</dbReference>
<dbReference type="CDD" id="cd02064">
    <property type="entry name" value="FAD_synthetase_N"/>
    <property type="match status" value="1"/>
</dbReference>
<comment type="catalytic activity">
    <reaction evidence="13 15">
        <text>riboflavin + ATP = FMN + ADP + H(+)</text>
        <dbReference type="Rhea" id="RHEA:14357"/>
        <dbReference type="ChEBI" id="CHEBI:15378"/>
        <dbReference type="ChEBI" id="CHEBI:30616"/>
        <dbReference type="ChEBI" id="CHEBI:57986"/>
        <dbReference type="ChEBI" id="CHEBI:58210"/>
        <dbReference type="ChEBI" id="CHEBI:456216"/>
        <dbReference type="EC" id="2.7.1.26"/>
    </reaction>
</comment>
<organism evidence="17 19">
    <name type="scientific">Acetobacterium wieringae</name>
    <dbReference type="NCBI Taxonomy" id="52694"/>
    <lineage>
        <taxon>Bacteria</taxon>
        <taxon>Bacillati</taxon>
        <taxon>Bacillota</taxon>
        <taxon>Clostridia</taxon>
        <taxon>Eubacteriales</taxon>
        <taxon>Eubacteriaceae</taxon>
        <taxon>Acetobacterium</taxon>
    </lineage>
</organism>
<evidence type="ECO:0000256" key="2">
    <source>
        <dbReference type="ARBA" id="ARBA00004726"/>
    </source>
</evidence>
<dbReference type="GO" id="GO:0006747">
    <property type="term" value="P:FAD biosynthetic process"/>
    <property type="evidence" value="ECO:0007669"/>
    <property type="project" value="UniProtKB-UniRule"/>
</dbReference>
<dbReference type="EC" id="2.7.1.26" evidence="15"/>
<keyword evidence="20" id="KW-1185">Reference proteome</keyword>
<dbReference type="PANTHER" id="PTHR22749:SF6">
    <property type="entry name" value="RIBOFLAVIN KINASE"/>
    <property type="match status" value="1"/>
</dbReference>
<evidence type="ECO:0000256" key="9">
    <source>
        <dbReference type="ARBA" id="ARBA00022777"/>
    </source>
</evidence>
<dbReference type="NCBIfam" id="NF004162">
    <property type="entry name" value="PRK05627.1-5"/>
    <property type="match status" value="1"/>
</dbReference>
<keyword evidence="6 15" id="KW-0808">Transferase</keyword>
<dbReference type="GO" id="GO:0005524">
    <property type="term" value="F:ATP binding"/>
    <property type="evidence" value="ECO:0007669"/>
    <property type="project" value="UniProtKB-UniRule"/>
</dbReference>
<dbReference type="Gene3D" id="2.40.30.30">
    <property type="entry name" value="Riboflavin kinase-like"/>
    <property type="match status" value="1"/>
</dbReference>
<protein>
    <recommendedName>
        <fullName evidence="15">Riboflavin biosynthesis protein</fullName>
    </recommendedName>
    <domain>
        <recommendedName>
            <fullName evidence="15">Riboflavin kinase</fullName>
            <ecNumber evidence="15">2.7.1.26</ecNumber>
        </recommendedName>
        <alternativeName>
            <fullName evidence="15">Flavokinase</fullName>
        </alternativeName>
    </domain>
    <domain>
        <recommendedName>
            <fullName evidence="15">FMN adenylyltransferase</fullName>
            <ecNumber evidence="15">2.7.7.2</ecNumber>
        </recommendedName>
        <alternativeName>
            <fullName evidence="15">FAD pyrophosphorylase</fullName>
        </alternativeName>
        <alternativeName>
            <fullName evidence="15">FAD synthase</fullName>
        </alternativeName>
    </domain>
</protein>
<comment type="catalytic activity">
    <reaction evidence="14 15">
        <text>FMN + ATP + H(+) = FAD + diphosphate</text>
        <dbReference type="Rhea" id="RHEA:17237"/>
        <dbReference type="ChEBI" id="CHEBI:15378"/>
        <dbReference type="ChEBI" id="CHEBI:30616"/>
        <dbReference type="ChEBI" id="CHEBI:33019"/>
        <dbReference type="ChEBI" id="CHEBI:57692"/>
        <dbReference type="ChEBI" id="CHEBI:58210"/>
        <dbReference type="EC" id="2.7.7.2"/>
    </reaction>
</comment>